<protein>
    <submittedName>
        <fullName evidence="2">Isoprenylcysteine alpha-carbonyl methylesterase ICME-like isoform X1</fullName>
    </submittedName>
</protein>
<evidence type="ECO:0000313" key="2">
    <source>
        <dbReference type="RefSeq" id="XP_075082858.1"/>
    </source>
</evidence>
<sequence length="155" mass="17812">MMILKLRSCPLFLLSCCGISEIFLKELLVIWLRMFLKEYLLFVTTYIAKYGGDPSRQSRKLPRKRDSWSVSKIKAYFGLSGGYNLFNLVDHFHSRGLYRSMFLSIMEGDQGLGQYSPQVMVQDPNIRNAVSLLPPTILFHGTADYSIPCDSRIRC</sequence>
<reference evidence="2" key="2">
    <citation type="submission" date="2025-08" db="UniProtKB">
        <authorList>
            <consortium name="RefSeq"/>
        </authorList>
    </citation>
    <scope>IDENTIFICATION</scope>
    <source>
        <tissue evidence="2">Leaf</tissue>
    </source>
</reference>
<proteinExistence type="predicted"/>
<name>A0AC58SCZ3_TOBAC</name>
<dbReference type="RefSeq" id="XP_075082858.1">
    <property type="nucleotide sequence ID" value="XM_075226757.1"/>
</dbReference>
<organism evidence="1 2">
    <name type="scientific">Nicotiana tabacum</name>
    <name type="common">Common tobacco</name>
    <dbReference type="NCBI Taxonomy" id="4097"/>
    <lineage>
        <taxon>Eukaryota</taxon>
        <taxon>Viridiplantae</taxon>
        <taxon>Streptophyta</taxon>
        <taxon>Embryophyta</taxon>
        <taxon>Tracheophyta</taxon>
        <taxon>Spermatophyta</taxon>
        <taxon>Magnoliopsida</taxon>
        <taxon>eudicotyledons</taxon>
        <taxon>Gunneridae</taxon>
        <taxon>Pentapetalae</taxon>
        <taxon>asterids</taxon>
        <taxon>lamiids</taxon>
        <taxon>Solanales</taxon>
        <taxon>Solanaceae</taxon>
        <taxon>Nicotianoideae</taxon>
        <taxon>Nicotianeae</taxon>
        <taxon>Nicotiana</taxon>
    </lineage>
</organism>
<gene>
    <name evidence="2" type="primary">LOC107791362</name>
</gene>
<dbReference type="Proteomes" id="UP000790787">
    <property type="component" value="Chromosome 12"/>
</dbReference>
<keyword evidence="1" id="KW-1185">Reference proteome</keyword>
<reference evidence="1" key="1">
    <citation type="journal article" date="2014" name="Nat. Commun.">
        <title>The tobacco genome sequence and its comparison with those of tomato and potato.</title>
        <authorList>
            <person name="Sierro N."/>
            <person name="Battey J.N."/>
            <person name="Ouadi S."/>
            <person name="Bakaher N."/>
            <person name="Bovet L."/>
            <person name="Willig A."/>
            <person name="Goepfert S."/>
            <person name="Peitsch M.C."/>
            <person name="Ivanov N.V."/>
        </authorList>
    </citation>
    <scope>NUCLEOTIDE SEQUENCE [LARGE SCALE GENOMIC DNA]</scope>
</reference>
<evidence type="ECO:0000313" key="1">
    <source>
        <dbReference type="Proteomes" id="UP000790787"/>
    </source>
</evidence>
<accession>A0AC58SCZ3</accession>